<evidence type="ECO:0000256" key="1">
    <source>
        <dbReference type="ARBA" id="ARBA00022491"/>
    </source>
</evidence>
<dbReference type="PROSITE" id="PS01081">
    <property type="entry name" value="HTH_TETR_1"/>
    <property type="match status" value="1"/>
</dbReference>
<evidence type="ECO:0000256" key="3">
    <source>
        <dbReference type="ARBA" id="ARBA00023125"/>
    </source>
</evidence>
<dbReference type="Pfam" id="PF00440">
    <property type="entry name" value="TetR_N"/>
    <property type="match status" value="1"/>
</dbReference>
<dbReference type="PROSITE" id="PS50977">
    <property type="entry name" value="HTH_TETR_2"/>
    <property type="match status" value="1"/>
</dbReference>
<evidence type="ECO:0000256" key="6">
    <source>
        <dbReference type="SAM" id="MobiDB-lite"/>
    </source>
</evidence>
<dbReference type="EMBL" id="JAADJT010000019">
    <property type="protein sequence ID" value="NGZ88271.1"/>
    <property type="molecule type" value="Genomic_DNA"/>
</dbReference>
<dbReference type="SUPFAM" id="SSF48498">
    <property type="entry name" value="Tetracyclin repressor-like, C-terminal domain"/>
    <property type="match status" value="1"/>
</dbReference>
<feature type="domain" description="HTH tetR-type" evidence="7">
    <location>
        <begin position="22"/>
        <end position="82"/>
    </location>
</feature>
<keyword evidence="2" id="KW-0805">Transcription regulation</keyword>
<sequence>MQTDDPIKTNNTPRTPRGRPRAFDREAALTRAMRVFWQKGYAATSMSDLTEVMGIASPSLYAAFGSKEALYAEALQHYQEIFQSEGWTNFCAAPTARDAVQDWLMGSAAFLTGSVVDVPLGCMVTLSAVGSEGYQELGELARAARVAPFHRLMERLERAVADGEIPSTADIPALGRFVQAVQNGMSILARDGVSRAELESVAQVAMLGWDARTGKQ</sequence>
<keyword evidence="9" id="KW-1185">Reference proteome</keyword>
<feature type="DNA-binding region" description="H-T-H motif" evidence="5">
    <location>
        <begin position="45"/>
        <end position="64"/>
    </location>
</feature>
<protein>
    <submittedName>
        <fullName evidence="8">TetR/AcrR family transcriptional regulator</fullName>
    </submittedName>
</protein>
<organism evidence="8 9">
    <name type="scientific">Duganella aceris</name>
    <dbReference type="NCBI Taxonomy" id="2703883"/>
    <lineage>
        <taxon>Bacteria</taxon>
        <taxon>Pseudomonadati</taxon>
        <taxon>Pseudomonadota</taxon>
        <taxon>Betaproteobacteria</taxon>
        <taxon>Burkholderiales</taxon>
        <taxon>Oxalobacteraceae</taxon>
        <taxon>Telluria group</taxon>
        <taxon>Duganella</taxon>
    </lineage>
</organism>
<keyword evidence="3 5" id="KW-0238">DNA-binding</keyword>
<comment type="caution">
    <text evidence="8">The sequence shown here is derived from an EMBL/GenBank/DDBJ whole genome shotgun (WGS) entry which is preliminary data.</text>
</comment>
<feature type="region of interest" description="Disordered" evidence="6">
    <location>
        <begin position="1"/>
        <end position="22"/>
    </location>
</feature>
<keyword evidence="4" id="KW-0804">Transcription</keyword>
<dbReference type="PANTHER" id="PTHR47506">
    <property type="entry name" value="TRANSCRIPTIONAL REGULATORY PROTEIN"/>
    <property type="match status" value="1"/>
</dbReference>
<dbReference type="Gene3D" id="1.10.10.60">
    <property type="entry name" value="Homeodomain-like"/>
    <property type="match status" value="1"/>
</dbReference>
<dbReference type="RefSeq" id="WP_166108389.1">
    <property type="nucleotide sequence ID" value="NZ_JAADJT010000019.1"/>
</dbReference>
<evidence type="ECO:0000259" key="7">
    <source>
        <dbReference type="PROSITE" id="PS50977"/>
    </source>
</evidence>
<evidence type="ECO:0000313" key="8">
    <source>
        <dbReference type="EMBL" id="NGZ88271.1"/>
    </source>
</evidence>
<dbReference type="InterPro" id="IPR036271">
    <property type="entry name" value="Tet_transcr_reg_TetR-rel_C_sf"/>
</dbReference>
<evidence type="ECO:0000256" key="4">
    <source>
        <dbReference type="ARBA" id="ARBA00023163"/>
    </source>
</evidence>
<dbReference type="SUPFAM" id="SSF46689">
    <property type="entry name" value="Homeodomain-like"/>
    <property type="match status" value="1"/>
</dbReference>
<evidence type="ECO:0000256" key="2">
    <source>
        <dbReference type="ARBA" id="ARBA00023015"/>
    </source>
</evidence>
<accession>A0ABX0FU90</accession>
<gene>
    <name evidence="8" type="ORF">GW587_28960</name>
</gene>
<keyword evidence="1" id="KW-0678">Repressor</keyword>
<dbReference type="Proteomes" id="UP000666369">
    <property type="component" value="Unassembled WGS sequence"/>
</dbReference>
<dbReference type="Gene3D" id="1.10.357.10">
    <property type="entry name" value="Tetracycline Repressor, domain 2"/>
    <property type="match status" value="1"/>
</dbReference>
<proteinExistence type="predicted"/>
<dbReference type="InterPro" id="IPR001647">
    <property type="entry name" value="HTH_TetR"/>
</dbReference>
<reference evidence="8 9" key="1">
    <citation type="submission" date="2020-01" db="EMBL/GenBank/DDBJ databases">
        <authorList>
            <person name="Lee S.D."/>
        </authorList>
    </citation>
    <scope>NUCLEOTIDE SEQUENCE [LARGE SCALE GENOMIC DNA]</scope>
    <source>
        <strain evidence="8 9">SAP-35</strain>
    </source>
</reference>
<evidence type="ECO:0000313" key="9">
    <source>
        <dbReference type="Proteomes" id="UP000666369"/>
    </source>
</evidence>
<name>A0ABX0FU90_9BURK</name>
<dbReference type="PANTHER" id="PTHR47506:SF1">
    <property type="entry name" value="HTH-TYPE TRANSCRIPTIONAL REGULATOR YJDC"/>
    <property type="match status" value="1"/>
</dbReference>
<dbReference type="InterPro" id="IPR009057">
    <property type="entry name" value="Homeodomain-like_sf"/>
</dbReference>
<dbReference type="InterPro" id="IPR023772">
    <property type="entry name" value="DNA-bd_HTH_TetR-type_CS"/>
</dbReference>
<reference evidence="9" key="2">
    <citation type="submission" date="2023-07" db="EMBL/GenBank/DDBJ databases">
        <title>Duganella aceri sp. nov., isolated from tree sap.</title>
        <authorList>
            <person name="Kim I.S."/>
        </authorList>
    </citation>
    <scope>NUCLEOTIDE SEQUENCE [LARGE SCALE GENOMIC DNA]</scope>
    <source>
        <strain evidence="9">SAP-35</strain>
    </source>
</reference>
<evidence type="ECO:0000256" key="5">
    <source>
        <dbReference type="PROSITE-ProRule" id="PRU00335"/>
    </source>
</evidence>